<dbReference type="SUPFAM" id="SSF89392">
    <property type="entry name" value="Prokaryotic lipoproteins and lipoprotein localization factors"/>
    <property type="match status" value="1"/>
</dbReference>
<sequence>MKRWQTYTLMGIMAGLTAGCGWGRPQAISHATEPKTVKAQILARMGNWQAIRADVQETIVVDHHPAKALEYQVTSDLSHGQYVVFLSKPTPMDFYVNEHETIWYPQSTHHYTVLPSLPAADAPLGVVAQMPSLLREAHVTAAAIKHNLVTLQMTVNFPTSGNSAQMRVTYNTKTNVLTRWQAKWGSTQITENFSHFQVNPSVAAGTYSFVPPGGVTSDVALSQVGTALNAAKSAVDFPIALPPANADMTLNAINIGTNAQGQRVVIMSFTAQDANPVVITEKAQVHALVGLPDKDLTATTANVGALTVFLGALPDNMEEAAFLVRKTEVIVEGETSVINTLLNAWGNEPSLAPST</sequence>
<accession>A0ABM6RUU4</accession>
<dbReference type="PROSITE" id="PS51257">
    <property type="entry name" value="PROKAR_LIPOPROTEIN"/>
    <property type="match status" value="1"/>
</dbReference>
<dbReference type="InterPro" id="IPR029046">
    <property type="entry name" value="LolA/LolB/LppX"/>
</dbReference>
<evidence type="ECO:0000313" key="2">
    <source>
        <dbReference type="Proteomes" id="UP000325292"/>
    </source>
</evidence>
<dbReference type="Proteomes" id="UP000325292">
    <property type="component" value="Chromosome"/>
</dbReference>
<organism evidence="1 2">
    <name type="scientific">Sulfobacillus thermotolerans</name>
    <dbReference type="NCBI Taxonomy" id="338644"/>
    <lineage>
        <taxon>Bacteria</taxon>
        <taxon>Bacillati</taxon>
        <taxon>Bacillota</taxon>
        <taxon>Clostridia</taxon>
        <taxon>Eubacteriales</taxon>
        <taxon>Clostridiales Family XVII. Incertae Sedis</taxon>
        <taxon>Sulfobacillus</taxon>
    </lineage>
</organism>
<protein>
    <recommendedName>
        <fullName evidence="3">Outer membrane lipoprotein carrier protein LolA</fullName>
    </recommendedName>
</protein>
<dbReference type="Gene3D" id="2.50.20.10">
    <property type="entry name" value="Lipoprotein localisation LolA/LolB/LppX"/>
    <property type="match status" value="1"/>
</dbReference>
<gene>
    <name evidence="1" type="ORF">BXT84_15050</name>
</gene>
<evidence type="ECO:0008006" key="3">
    <source>
        <dbReference type="Google" id="ProtNLM"/>
    </source>
</evidence>
<evidence type="ECO:0000313" key="1">
    <source>
        <dbReference type="EMBL" id="AUW95107.1"/>
    </source>
</evidence>
<reference evidence="1 2" key="1">
    <citation type="journal article" date="2019" name="Sci. Rep.">
        <title>Sulfobacillus thermotolerans: new insights into resistance and metabolic capacities of acidophilic chemolithotrophs.</title>
        <authorList>
            <person name="Panyushkina A.E."/>
            <person name="Babenko V.V."/>
            <person name="Nikitina A.S."/>
            <person name="Selezneva O.V."/>
            <person name="Tsaplina I.A."/>
            <person name="Letarova M.A."/>
            <person name="Kostryukova E.S."/>
            <person name="Letarov A.V."/>
        </authorList>
    </citation>
    <scope>NUCLEOTIDE SEQUENCE [LARGE SCALE GENOMIC DNA]</scope>
    <source>
        <strain evidence="1 2">Kr1</strain>
    </source>
</reference>
<name>A0ABM6RUU4_9FIRM</name>
<proteinExistence type="predicted"/>
<keyword evidence="2" id="KW-1185">Reference proteome</keyword>
<dbReference type="EMBL" id="CP019454">
    <property type="protein sequence ID" value="AUW95107.1"/>
    <property type="molecule type" value="Genomic_DNA"/>
</dbReference>